<reference evidence="1 2" key="1">
    <citation type="submission" date="2020-11" db="EMBL/GenBank/DDBJ databases">
        <title>Corynebacterium sp. ZJ-599.</title>
        <authorList>
            <person name="Zhou J."/>
        </authorList>
    </citation>
    <scope>NUCLEOTIDE SEQUENCE [LARGE SCALE GENOMIC DNA]</scope>
    <source>
        <strain evidence="1 2">ZJ-599</strain>
    </source>
</reference>
<dbReference type="AlphaFoldDB" id="A0A7T0PBS9"/>
<keyword evidence="2" id="KW-1185">Reference proteome</keyword>
<organism evidence="1 2">
    <name type="scientific">Corynebacterium lizhenjunii</name>
    <dbReference type="NCBI Taxonomy" id="2709394"/>
    <lineage>
        <taxon>Bacteria</taxon>
        <taxon>Bacillati</taxon>
        <taxon>Actinomycetota</taxon>
        <taxon>Actinomycetes</taxon>
        <taxon>Mycobacteriales</taxon>
        <taxon>Corynebacteriaceae</taxon>
        <taxon>Corynebacterium</taxon>
    </lineage>
</organism>
<gene>
    <name evidence="1" type="ORF">G7Y31_03290</name>
</gene>
<dbReference type="KEGG" id="cliz:G7Y31_03290"/>
<name>A0A7T0PBS9_9CORY</name>
<evidence type="ECO:0000313" key="1">
    <source>
        <dbReference type="EMBL" id="QPK79740.1"/>
    </source>
</evidence>
<accession>A0A7T0PBS9</accession>
<protein>
    <submittedName>
        <fullName evidence="1">Uncharacterized protein</fullName>
    </submittedName>
</protein>
<dbReference type="EMBL" id="CP064954">
    <property type="protein sequence ID" value="QPK79740.1"/>
    <property type="molecule type" value="Genomic_DNA"/>
</dbReference>
<proteinExistence type="predicted"/>
<evidence type="ECO:0000313" key="2">
    <source>
        <dbReference type="Proteomes" id="UP000594681"/>
    </source>
</evidence>
<dbReference type="Proteomes" id="UP000594681">
    <property type="component" value="Chromosome"/>
</dbReference>
<dbReference type="RefSeq" id="WP_165011243.1">
    <property type="nucleotide sequence ID" value="NZ_CP064954.1"/>
</dbReference>
<sequence length="85" mass="9535">MLNDMDVYEWLDSRVDSSVSRESAESDLAAGEVDRAVYCLADEAFAADALTLPMLETLLKEYPDGWMAEVFSYMRDTIELAQSTV</sequence>